<dbReference type="AlphaFoldDB" id="C3JA71"/>
<evidence type="ECO:0000313" key="2">
    <source>
        <dbReference type="EMBL" id="EEN82910.1"/>
    </source>
</evidence>
<dbReference type="EMBL" id="ACNN01000018">
    <property type="protein sequence ID" value="EEN82910.1"/>
    <property type="molecule type" value="Genomic_DNA"/>
</dbReference>
<keyword evidence="1" id="KW-0472">Membrane</keyword>
<comment type="caution">
    <text evidence="2">The sequence shown here is derived from an EMBL/GenBank/DDBJ whole genome shotgun (WGS) entry which is preliminary data.</text>
</comment>
<evidence type="ECO:0000256" key="1">
    <source>
        <dbReference type="SAM" id="Phobius"/>
    </source>
</evidence>
<dbReference type="eggNOG" id="ENOG50331EZ">
    <property type="taxonomic scope" value="Bacteria"/>
</dbReference>
<sequence>MIFGKKNYVLMLASVALVAIGFILMMGGGSEDGISFNPAIFSARRIVIAPAVCLIGFVLMIYAIMRQDKKKKDKSEETPRQ</sequence>
<keyword evidence="1" id="KW-1133">Transmembrane helix</keyword>
<dbReference type="STRING" id="553175.POREN0001_1559"/>
<dbReference type="RefSeq" id="WP_004333434.1">
    <property type="nucleotide sequence ID" value="NZ_ACNN01000018.1"/>
</dbReference>
<organism evidence="2 3">
    <name type="scientific">Porphyromonas endodontalis (strain ATCC 35406 / DSM 24491 / JCM 8526 / CCUG 16442 / BCRC 14492 / NCTC 13058 / HG 370)</name>
    <name type="common">Bacteroides endodontalis</name>
    <dbReference type="NCBI Taxonomy" id="553175"/>
    <lineage>
        <taxon>Bacteria</taxon>
        <taxon>Pseudomonadati</taxon>
        <taxon>Bacteroidota</taxon>
        <taxon>Bacteroidia</taxon>
        <taxon>Bacteroidales</taxon>
        <taxon>Porphyromonadaceae</taxon>
        <taxon>Porphyromonas</taxon>
    </lineage>
</organism>
<dbReference type="GeneID" id="93365927"/>
<accession>C3JA71</accession>
<reference evidence="2 3" key="1">
    <citation type="submission" date="2009-04" db="EMBL/GenBank/DDBJ databases">
        <authorList>
            <person name="Sebastian Y."/>
            <person name="Madupu R."/>
            <person name="Durkin A.S."/>
            <person name="Torralba M."/>
            <person name="Methe B."/>
            <person name="Sutton G.G."/>
            <person name="Strausberg R.L."/>
            <person name="Nelson K.E."/>
        </authorList>
    </citation>
    <scope>NUCLEOTIDE SEQUENCE [LARGE SCALE GENOMIC DNA]</scope>
    <source>
        <strain evidence="3">ATCC 35406 / BCRC 14492 / JCM 8526 / NCTC 13058 / HG 370</strain>
    </source>
</reference>
<dbReference type="Proteomes" id="UP000004295">
    <property type="component" value="Unassembled WGS sequence"/>
</dbReference>
<keyword evidence="1" id="KW-0812">Transmembrane</keyword>
<protein>
    <recommendedName>
        <fullName evidence="4">Gram-positive signal peptide protein, YSIRK family</fullName>
    </recommendedName>
</protein>
<dbReference type="Pfam" id="PF11297">
    <property type="entry name" value="DUF3098"/>
    <property type="match status" value="1"/>
</dbReference>
<feature type="transmembrane region" description="Helical" evidence="1">
    <location>
        <begin position="7"/>
        <end position="26"/>
    </location>
</feature>
<keyword evidence="3" id="KW-1185">Reference proteome</keyword>
<evidence type="ECO:0008006" key="4">
    <source>
        <dbReference type="Google" id="ProtNLM"/>
    </source>
</evidence>
<feature type="transmembrane region" description="Helical" evidence="1">
    <location>
        <begin position="46"/>
        <end position="65"/>
    </location>
</feature>
<name>C3JA71_POREA</name>
<proteinExistence type="predicted"/>
<dbReference type="InterPro" id="IPR021448">
    <property type="entry name" value="DUF3098"/>
</dbReference>
<evidence type="ECO:0000313" key="3">
    <source>
        <dbReference type="Proteomes" id="UP000004295"/>
    </source>
</evidence>
<gene>
    <name evidence="2" type="ORF">POREN0001_1559</name>
</gene>